<dbReference type="Proteomes" id="UP000299102">
    <property type="component" value="Unassembled WGS sequence"/>
</dbReference>
<keyword evidence="3" id="KW-1185">Reference proteome</keyword>
<evidence type="ECO:0000313" key="3">
    <source>
        <dbReference type="Proteomes" id="UP000299102"/>
    </source>
</evidence>
<feature type="compositionally biased region" description="Basic and acidic residues" evidence="1">
    <location>
        <begin position="119"/>
        <end position="170"/>
    </location>
</feature>
<dbReference type="AlphaFoldDB" id="A0A4C1W0K1"/>
<dbReference type="EMBL" id="BGZK01000439">
    <property type="protein sequence ID" value="GBP43617.1"/>
    <property type="molecule type" value="Genomic_DNA"/>
</dbReference>
<evidence type="ECO:0000313" key="2">
    <source>
        <dbReference type="EMBL" id="GBP43617.1"/>
    </source>
</evidence>
<sequence length="209" mass="24223">MREEKCCESVVDSWSEYCCVNERSVLFWLLMTNGAVVLAARIHRPREVCRSKYEAVFAFKSDVMRGRLRSTRQIGIETGLEIKIEHETNRHSEQTRHRNRARDEPASRSTRQIGIETGLEIKIEHETNRHSEQARHRNRARDEPASTSRLDIEIEHETNRHRDQARDQNRARNKSASRAGSRSRKELETITLRVGNHVSTITLVLGSDA</sequence>
<organism evidence="2 3">
    <name type="scientific">Eumeta variegata</name>
    <name type="common">Bagworm moth</name>
    <name type="synonym">Eumeta japonica</name>
    <dbReference type="NCBI Taxonomy" id="151549"/>
    <lineage>
        <taxon>Eukaryota</taxon>
        <taxon>Metazoa</taxon>
        <taxon>Ecdysozoa</taxon>
        <taxon>Arthropoda</taxon>
        <taxon>Hexapoda</taxon>
        <taxon>Insecta</taxon>
        <taxon>Pterygota</taxon>
        <taxon>Neoptera</taxon>
        <taxon>Endopterygota</taxon>
        <taxon>Lepidoptera</taxon>
        <taxon>Glossata</taxon>
        <taxon>Ditrysia</taxon>
        <taxon>Tineoidea</taxon>
        <taxon>Psychidae</taxon>
        <taxon>Oiketicinae</taxon>
        <taxon>Eumeta</taxon>
    </lineage>
</organism>
<evidence type="ECO:0000256" key="1">
    <source>
        <dbReference type="SAM" id="MobiDB-lite"/>
    </source>
</evidence>
<proteinExistence type="predicted"/>
<accession>A0A4C1W0K1</accession>
<feature type="region of interest" description="Disordered" evidence="1">
    <location>
        <begin position="85"/>
        <end position="188"/>
    </location>
</feature>
<name>A0A4C1W0K1_EUMVA</name>
<comment type="caution">
    <text evidence="2">The sequence shown here is derived from an EMBL/GenBank/DDBJ whole genome shotgun (WGS) entry which is preliminary data.</text>
</comment>
<feature type="compositionally biased region" description="Basic and acidic residues" evidence="1">
    <location>
        <begin position="85"/>
        <end position="106"/>
    </location>
</feature>
<reference evidence="2 3" key="1">
    <citation type="journal article" date="2019" name="Commun. Biol.">
        <title>The bagworm genome reveals a unique fibroin gene that provides high tensile strength.</title>
        <authorList>
            <person name="Kono N."/>
            <person name="Nakamura H."/>
            <person name="Ohtoshi R."/>
            <person name="Tomita M."/>
            <person name="Numata K."/>
            <person name="Arakawa K."/>
        </authorList>
    </citation>
    <scope>NUCLEOTIDE SEQUENCE [LARGE SCALE GENOMIC DNA]</scope>
</reference>
<gene>
    <name evidence="2" type="ORF">EVAR_32183_1</name>
</gene>
<protein>
    <submittedName>
        <fullName evidence="2">Uncharacterized protein</fullName>
    </submittedName>
</protein>